<comment type="caution">
    <text evidence="2">The sequence shown here is derived from an EMBL/GenBank/DDBJ whole genome shotgun (WGS) entry which is preliminary data.</text>
</comment>
<dbReference type="RefSeq" id="WP_344710432.1">
    <property type="nucleotide sequence ID" value="NZ_BAAAWH010000001.1"/>
</dbReference>
<organism evidence="2 3">
    <name type="scientific">Microbacterium terregens</name>
    <dbReference type="NCBI Taxonomy" id="69363"/>
    <lineage>
        <taxon>Bacteria</taxon>
        <taxon>Bacillati</taxon>
        <taxon>Actinomycetota</taxon>
        <taxon>Actinomycetes</taxon>
        <taxon>Micrococcales</taxon>
        <taxon>Microbacteriaceae</taxon>
        <taxon>Microbacterium</taxon>
    </lineage>
</organism>
<dbReference type="Proteomes" id="UP001589611">
    <property type="component" value="Unassembled WGS sequence"/>
</dbReference>
<protein>
    <submittedName>
        <fullName evidence="2">Glucose-6-phosphate dehydrogenase</fullName>
    </submittedName>
</protein>
<evidence type="ECO:0000313" key="2">
    <source>
        <dbReference type="EMBL" id="MFB9644202.1"/>
    </source>
</evidence>
<accession>A0ABV5SV28</accession>
<proteinExistence type="predicted"/>
<keyword evidence="3" id="KW-1185">Reference proteome</keyword>
<gene>
    <name evidence="2" type="ORF">ACFFPJ_00165</name>
</gene>
<sequence length="140" mass="15143">MKVVASSDWRDGIPFDTPVIVADVLPGEETRCSVCGGDSPLRARTELWAVKHRHPKHHDGFVRFYCVEHLPEITPVEVPVAPIRPAARASRAAPRTSPAPRTPTAPRTPAAPDRVRAMCPDCFVEVSALGLCGICGQTIT</sequence>
<evidence type="ECO:0000313" key="3">
    <source>
        <dbReference type="Proteomes" id="UP001589611"/>
    </source>
</evidence>
<reference evidence="2 3" key="1">
    <citation type="submission" date="2024-09" db="EMBL/GenBank/DDBJ databases">
        <authorList>
            <person name="Sun Q."/>
            <person name="Mori K."/>
        </authorList>
    </citation>
    <scope>NUCLEOTIDE SEQUENCE [LARGE SCALE GENOMIC DNA]</scope>
    <source>
        <strain evidence="2 3">JCM 1342</strain>
    </source>
</reference>
<name>A0ABV5SV28_9MICO</name>
<dbReference type="EMBL" id="JBHMBE010000001">
    <property type="protein sequence ID" value="MFB9644202.1"/>
    <property type="molecule type" value="Genomic_DNA"/>
</dbReference>
<feature type="region of interest" description="Disordered" evidence="1">
    <location>
        <begin position="86"/>
        <end position="112"/>
    </location>
</feature>
<evidence type="ECO:0000256" key="1">
    <source>
        <dbReference type="SAM" id="MobiDB-lite"/>
    </source>
</evidence>